<evidence type="ECO:0000256" key="3">
    <source>
        <dbReference type="ARBA" id="ARBA00022475"/>
    </source>
</evidence>
<evidence type="ECO:0000256" key="8">
    <source>
        <dbReference type="SAM" id="Phobius"/>
    </source>
</evidence>
<feature type="domain" description="Multidrug resistance protein MdtA-like barrel-sandwich hybrid" evidence="10">
    <location>
        <begin position="79"/>
        <end position="219"/>
    </location>
</feature>
<dbReference type="PANTHER" id="PTHR30469">
    <property type="entry name" value="MULTIDRUG RESISTANCE PROTEIN MDTA"/>
    <property type="match status" value="1"/>
</dbReference>
<organism evidence="12 13">
    <name type="scientific">Nitrosospira multiformis</name>
    <dbReference type="NCBI Taxonomy" id="1231"/>
    <lineage>
        <taxon>Bacteria</taxon>
        <taxon>Pseudomonadati</taxon>
        <taxon>Pseudomonadota</taxon>
        <taxon>Betaproteobacteria</taxon>
        <taxon>Nitrosomonadales</taxon>
        <taxon>Nitrosomonadaceae</taxon>
        <taxon>Nitrosospira</taxon>
    </lineage>
</organism>
<keyword evidence="6" id="KW-0175">Coiled coil</keyword>
<proteinExistence type="inferred from homology"/>
<dbReference type="Gene3D" id="1.10.287.470">
    <property type="entry name" value="Helix hairpin bin"/>
    <property type="match status" value="1"/>
</dbReference>
<comment type="subcellular location">
    <subcellularLocation>
        <location evidence="1">Cell membrane</location>
    </subcellularLocation>
</comment>
<dbReference type="RefSeq" id="WP_254772660.1">
    <property type="nucleotide sequence ID" value="NZ_FOCT01000005.1"/>
</dbReference>
<dbReference type="Gene3D" id="2.40.30.170">
    <property type="match status" value="1"/>
</dbReference>
<evidence type="ECO:0000313" key="13">
    <source>
        <dbReference type="Proteomes" id="UP000183898"/>
    </source>
</evidence>
<keyword evidence="5 8" id="KW-0472">Membrane</keyword>
<evidence type="ECO:0000256" key="4">
    <source>
        <dbReference type="ARBA" id="ARBA00022519"/>
    </source>
</evidence>
<dbReference type="AlphaFoldDB" id="A0A1H8HQJ6"/>
<name>A0A1H8HQJ6_9PROT</name>
<evidence type="ECO:0000313" key="12">
    <source>
        <dbReference type="EMBL" id="SEN58319.1"/>
    </source>
</evidence>
<feature type="transmembrane region" description="Helical" evidence="8">
    <location>
        <begin position="16"/>
        <end position="35"/>
    </location>
</feature>
<comment type="similarity">
    <text evidence="2">Belongs to the membrane fusion protein (MFP) (TC 8.A.1) family.</text>
</comment>
<keyword evidence="4" id="KW-0997">Cell inner membrane</keyword>
<evidence type="ECO:0000256" key="7">
    <source>
        <dbReference type="SAM" id="MobiDB-lite"/>
    </source>
</evidence>
<feature type="region of interest" description="Disordered" evidence="7">
    <location>
        <begin position="376"/>
        <end position="396"/>
    </location>
</feature>
<feature type="domain" description="Multidrug resistance protein MdtA-like alpha-helical hairpin" evidence="9">
    <location>
        <begin position="121"/>
        <end position="180"/>
    </location>
</feature>
<dbReference type="PANTHER" id="PTHR30469:SF36">
    <property type="entry name" value="BLL3903 PROTEIN"/>
    <property type="match status" value="1"/>
</dbReference>
<keyword evidence="8" id="KW-0812">Transmembrane</keyword>
<dbReference type="NCBIfam" id="TIGR01730">
    <property type="entry name" value="RND_mfp"/>
    <property type="match status" value="1"/>
</dbReference>
<dbReference type="EMBL" id="FOCT01000005">
    <property type="protein sequence ID" value="SEN58319.1"/>
    <property type="molecule type" value="Genomic_DNA"/>
</dbReference>
<protein>
    <submittedName>
        <fullName evidence="12">RND family efflux transporter, MFP subunit</fullName>
    </submittedName>
</protein>
<dbReference type="Gene3D" id="2.40.50.100">
    <property type="match status" value="1"/>
</dbReference>
<dbReference type="InterPro" id="IPR058626">
    <property type="entry name" value="MdtA-like_b-barrel"/>
</dbReference>
<gene>
    <name evidence="12" type="ORF">SAMN05216404_105201</name>
</gene>
<dbReference type="GO" id="GO:0015562">
    <property type="term" value="F:efflux transmembrane transporter activity"/>
    <property type="evidence" value="ECO:0007669"/>
    <property type="project" value="TreeGrafter"/>
</dbReference>
<dbReference type="SUPFAM" id="SSF111369">
    <property type="entry name" value="HlyD-like secretion proteins"/>
    <property type="match status" value="1"/>
</dbReference>
<evidence type="ECO:0000259" key="9">
    <source>
        <dbReference type="Pfam" id="PF25876"/>
    </source>
</evidence>
<evidence type="ECO:0000259" key="11">
    <source>
        <dbReference type="Pfam" id="PF25944"/>
    </source>
</evidence>
<accession>A0A1H8HQJ6</accession>
<evidence type="ECO:0000256" key="5">
    <source>
        <dbReference type="ARBA" id="ARBA00023136"/>
    </source>
</evidence>
<sequence length="396" mass="42700">MEAISEIKRVTPVRRLRVTILGLILAALIAGVWVWRNPSGATEAKKKTSEPTPVITAVINQQNVPVQLAANGTVSAQQTVAVRPQLSAMISAVHIREGQFVRKGEPLFTLDARTEDANVRRTEGQLAKSRADLRNAERNLERQRELFRQGFISQAALDVAENQVDALRAQLTVDEATAQANRIARGFSEITAPISGRSGAISVYQGSLVQPNDALVSITQIDPINVSFTLPEREFIPLQQAFAKGEVLVTVELNGPQKQTRTGRLIFIDNTVDTASGTIRLKAEFPNADRHLWPGMFVMVSLAPQTLIHALTVPVQAVQNGPEGKFLYVLDETGKVKPFSVEVRLVQEGFAVVEGKAITSGMHVVAEGAQNLRPGSAVTEASSIKTGAGPAGRNSG</sequence>
<dbReference type="Pfam" id="PF25944">
    <property type="entry name" value="Beta-barrel_RND"/>
    <property type="match status" value="1"/>
</dbReference>
<feature type="domain" description="Multidrug resistance protein MdtA-like beta-barrel" evidence="11">
    <location>
        <begin position="223"/>
        <end position="302"/>
    </location>
</feature>
<dbReference type="InterPro" id="IPR058625">
    <property type="entry name" value="MdtA-like_BSH"/>
</dbReference>
<dbReference type="Pfam" id="PF25876">
    <property type="entry name" value="HH_MFP_RND"/>
    <property type="match status" value="1"/>
</dbReference>
<feature type="coiled-coil region" evidence="6">
    <location>
        <begin position="119"/>
        <end position="177"/>
    </location>
</feature>
<reference evidence="12 13" key="1">
    <citation type="submission" date="2016-10" db="EMBL/GenBank/DDBJ databases">
        <authorList>
            <person name="de Groot N.N."/>
        </authorList>
    </citation>
    <scope>NUCLEOTIDE SEQUENCE [LARGE SCALE GENOMIC DNA]</scope>
    <source>
        <strain evidence="12 13">Nl18</strain>
    </source>
</reference>
<evidence type="ECO:0000256" key="6">
    <source>
        <dbReference type="SAM" id="Coils"/>
    </source>
</evidence>
<keyword evidence="3" id="KW-1003">Cell membrane</keyword>
<dbReference type="Gene3D" id="2.40.420.20">
    <property type="match status" value="1"/>
</dbReference>
<keyword evidence="8" id="KW-1133">Transmembrane helix</keyword>
<dbReference type="InterPro" id="IPR058624">
    <property type="entry name" value="MdtA-like_HH"/>
</dbReference>
<dbReference type="GO" id="GO:1990281">
    <property type="term" value="C:efflux pump complex"/>
    <property type="evidence" value="ECO:0007669"/>
    <property type="project" value="TreeGrafter"/>
</dbReference>
<dbReference type="Proteomes" id="UP000183898">
    <property type="component" value="Unassembled WGS sequence"/>
</dbReference>
<dbReference type="InterPro" id="IPR006143">
    <property type="entry name" value="RND_pump_MFP"/>
</dbReference>
<dbReference type="Pfam" id="PF25917">
    <property type="entry name" value="BSH_RND"/>
    <property type="match status" value="1"/>
</dbReference>
<evidence type="ECO:0000259" key="10">
    <source>
        <dbReference type="Pfam" id="PF25917"/>
    </source>
</evidence>
<evidence type="ECO:0000256" key="2">
    <source>
        <dbReference type="ARBA" id="ARBA00009477"/>
    </source>
</evidence>
<evidence type="ECO:0000256" key="1">
    <source>
        <dbReference type="ARBA" id="ARBA00004236"/>
    </source>
</evidence>